<dbReference type="InterPro" id="IPR002575">
    <property type="entry name" value="Aminoglycoside_PTrfase"/>
</dbReference>
<dbReference type="AlphaFoldDB" id="A0AAI8YIV4"/>
<dbReference type="InterPro" id="IPR051678">
    <property type="entry name" value="AGP_Transferase"/>
</dbReference>
<evidence type="ECO:0000313" key="3">
    <source>
        <dbReference type="Proteomes" id="UP001295740"/>
    </source>
</evidence>
<dbReference type="PANTHER" id="PTHR21310">
    <property type="entry name" value="AMINOGLYCOSIDE PHOSPHOTRANSFERASE-RELATED-RELATED"/>
    <property type="match status" value="1"/>
</dbReference>
<dbReference type="InterPro" id="IPR011009">
    <property type="entry name" value="Kinase-like_dom_sf"/>
</dbReference>
<feature type="domain" description="Aminoglycoside phosphotransferase" evidence="1">
    <location>
        <begin position="8"/>
        <end position="195"/>
    </location>
</feature>
<dbReference type="Gene3D" id="3.90.1200.10">
    <property type="match status" value="1"/>
</dbReference>
<gene>
    <name evidence="2" type="ORF">KHLLAP_LOCUS9364</name>
</gene>
<dbReference type="SUPFAM" id="SSF56112">
    <property type="entry name" value="Protein kinase-like (PK-like)"/>
    <property type="match status" value="1"/>
</dbReference>
<dbReference type="EMBL" id="CAUWAG010000012">
    <property type="protein sequence ID" value="CAJ2508896.1"/>
    <property type="molecule type" value="Genomic_DNA"/>
</dbReference>
<dbReference type="Pfam" id="PF01636">
    <property type="entry name" value="APH"/>
    <property type="match status" value="1"/>
</dbReference>
<organism evidence="2 3">
    <name type="scientific">Anthostomella pinea</name>
    <dbReference type="NCBI Taxonomy" id="933095"/>
    <lineage>
        <taxon>Eukaryota</taxon>
        <taxon>Fungi</taxon>
        <taxon>Dikarya</taxon>
        <taxon>Ascomycota</taxon>
        <taxon>Pezizomycotina</taxon>
        <taxon>Sordariomycetes</taxon>
        <taxon>Xylariomycetidae</taxon>
        <taxon>Xylariales</taxon>
        <taxon>Xylariaceae</taxon>
        <taxon>Anthostomella</taxon>
    </lineage>
</organism>
<dbReference type="PANTHER" id="PTHR21310:SF58">
    <property type="entry name" value="AMINOGLYCOSIDE PHOSPHOTRANSFERASE DOMAIN-CONTAINING PROTEIN"/>
    <property type="match status" value="1"/>
</dbReference>
<comment type="caution">
    <text evidence="2">The sequence shown here is derived from an EMBL/GenBank/DDBJ whole genome shotgun (WGS) entry which is preliminary data.</text>
</comment>
<keyword evidence="3" id="KW-1185">Reference proteome</keyword>
<dbReference type="Proteomes" id="UP001295740">
    <property type="component" value="Unassembled WGS sequence"/>
</dbReference>
<evidence type="ECO:0000313" key="2">
    <source>
        <dbReference type="EMBL" id="CAJ2508896.1"/>
    </source>
</evidence>
<evidence type="ECO:0000259" key="1">
    <source>
        <dbReference type="Pfam" id="PF01636"/>
    </source>
</evidence>
<reference evidence="2" key="1">
    <citation type="submission" date="2023-10" db="EMBL/GenBank/DDBJ databases">
        <authorList>
            <person name="Hackl T."/>
        </authorList>
    </citation>
    <scope>NUCLEOTIDE SEQUENCE</scope>
</reference>
<accession>A0AAI8YIV4</accession>
<proteinExistence type="predicted"/>
<protein>
    <submittedName>
        <fullName evidence="2">Uu.00g139220.m01.CDS01</fullName>
    </submittedName>
</protein>
<sequence length="229" mass="26684">MYLKAIDRHDSLLNEYGTLDLVRSHTIVPVPRPIDLVSDTTGSYLLTSRLPGKPLGLCIDIMIDEQMSILVKDLVCCLKQLRSIPKTVSPEFEITDTLGNACHDARVNAANEYDPERGDFIGPFATKKDFNDVLRAYHLPEVVHREGHRIVLRHGDLNMRNILIENGRFSGIVDWEMSGWYPEYWDYTKAHFITKYKWRWLKAVDEVFAELGDYSTELEIERKLWWYCF</sequence>
<name>A0AAI8YIV4_9PEZI</name>